<dbReference type="SUPFAM" id="SSF52047">
    <property type="entry name" value="RNI-like"/>
    <property type="match status" value="1"/>
</dbReference>
<dbReference type="Proteomes" id="UP000696573">
    <property type="component" value="Unassembled WGS sequence"/>
</dbReference>
<evidence type="ECO:0000313" key="2">
    <source>
        <dbReference type="Proteomes" id="UP000696573"/>
    </source>
</evidence>
<keyword evidence="2" id="KW-1185">Reference proteome</keyword>
<name>A0A9N9V7J9_9HYPO</name>
<dbReference type="EMBL" id="CABFNQ020000483">
    <property type="protein sequence ID" value="CAH0016690.1"/>
    <property type="molecule type" value="Genomic_DNA"/>
</dbReference>
<evidence type="ECO:0000313" key="1">
    <source>
        <dbReference type="EMBL" id="CAH0016690.1"/>
    </source>
</evidence>
<reference evidence="1" key="1">
    <citation type="submission" date="2021-10" db="EMBL/GenBank/DDBJ databases">
        <authorList>
            <person name="Piombo E."/>
        </authorList>
    </citation>
    <scope>NUCLEOTIDE SEQUENCE</scope>
</reference>
<dbReference type="AlphaFoldDB" id="A0A9N9V7J9"/>
<dbReference type="InterPro" id="IPR032675">
    <property type="entry name" value="LRR_dom_sf"/>
</dbReference>
<proteinExistence type="predicted"/>
<dbReference type="OrthoDB" id="5125934at2759"/>
<protein>
    <submittedName>
        <fullName evidence="1">Uncharacterized protein</fullName>
    </submittedName>
</protein>
<sequence length="504" mass="57137">MALERDPRKTGILQLPDLVIHRICTFFCKHCEPPSLGKEDAPDHLTHRGQATLLNLCTVAKFHYSAQRILYHNIDIQIPHNNLQKPIEVTIGFLTSLRINPYLKNHVKSLSIQDAPWAGPGKCHVRESYDNPPLPESLLNDLRTLSRGLRIPLSNVQLEKTNVVETLMQLIFISLRTSPELKLAVRPQSPWKDELFTVWKTASSLGDHRATLFLTQRLSFILPSIPKCSCHRRLHGLMPHQYIENMAARFLIGQAAQSLRSLACTANDLQDTPRLPQLQDLKLCIQEEPAPHLASAMEQLPSLRRLSCEYYGLSWTSAEPPHRLFQALKSCSATLQELKISANKSIVLESQLIQAGLRSLKQFKILPLLGFKVLRSFSFDGKIMRRFANSLEQVMPSPDGDELCPVLLPDSLETIHINLDEISQTGDGEFEKPCMDAILHAGQKNLRVVVISSRRRHQHKFTMANLRAGPRGSRQECGWEIAEVHDDERLRLTQEEDFPAWDGC</sequence>
<comment type="caution">
    <text evidence="1">The sequence shown here is derived from an EMBL/GenBank/DDBJ whole genome shotgun (WGS) entry which is preliminary data.</text>
</comment>
<accession>A0A9N9V7J9</accession>
<dbReference type="Gene3D" id="3.80.10.10">
    <property type="entry name" value="Ribonuclease Inhibitor"/>
    <property type="match status" value="1"/>
</dbReference>
<organism evidence="1 2">
    <name type="scientific">Clonostachys rhizophaga</name>
    <dbReference type="NCBI Taxonomy" id="160324"/>
    <lineage>
        <taxon>Eukaryota</taxon>
        <taxon>Fungi</taxon>
        <taxon>Dikarya</taxon>
        <taxon>Ascomycota</taxon>
        <taxon>Pezizomycotina</taxon>
        <taxon>Sordariomycetes</taxon>
        <taxon>Hypocreomycetidae</taxon>
        <taxon>Hypocreales</taxon>
        <taxon>Bionectriaceae</taxon>
        <taxon>Clonostachys</taxon>
    </lineage>
</organism>
<gene>
    <name evidence="1" type="ORF">CRHIZ90672A_00016653</name>
</gene>